<gene>
    <name evidence="5" type="ORF">D3P04_21460</name>
</gene>
<evidence type="ECO:0000313" key="6">
    <source>
        <dbReference type="Proteomes" id="UP000284202"/>
    </source>
</evidence>
<reference evidence="6" key="1">
    <citation type="submission" date="2018-09" db="EMBL/GenBank/DDBJ databases">
        <title>Acidovorax cavernicola nov. sp. isolated from Gruta de las Maravillas (Aracena, Spain).</title>
        <authorList>
            <person name="Jurado V."/>
            <person name="Gutierrez-Patricio S."/>
            <person name="Gonzalez-Pimentel J.L."/>
            <person name="Miller A.Z."/>
            <person name="Laiz L."/>
            <person name="Saiz-Jimenez C."/>
        </authorList>
    </citation>
    <scope>NUCLEOTIDE SEQUENCE [LARGE SCALE GENOMIC DNA]</scope>
    <source>
        <strain evidence="6">1011MAR3C25</strain>
    </source>
</reference>
<evidence type="ECO:0000256" key="2">
    <source>
        <dbReference type="ARBA" id="ARBA00022598"/>
    </source>
</evidence>
<dbReference type="InterPro" id="IPR042099">
    <property type="entry name" value="ANL_N_sf"/>
</dbReference>
<dbReference type="OrthoDB" id="6187882at2"/>
<dbReference type="InterPro" id="IPR020845">
    <property type="entry name" value="AMP-binding_CS"/>
</dbReference>
<accession>A0A418SMG3</accession>
<dbReference type="Pfam" id="PF13193">
    <property type="entry name" value="AMP-binding_C"/>
    <property type="match status" value="1"/>
</dbReference>
<dbReference type="RefSeq" id="WP_119751922.1">
    <property type="nucleotide sequence ID" value="NZ_QZCG01000019.1"/>
</dbReference>
<dbReference type="PANTHER" id="PTHR43201:SF5">
    <property type="entry name" value="MEDIUM-CHAIN ACYL-COA LIGASE ACSF2, MITOCHONDRIAL"/>
    <property type="match status" value="1"/>
</dbReference>
<dbReference type="Proteomes" id="UP000284202">
    <property type="component" value="Unassembled WGS sequence"/>
</dbReference>
<dbReference type="EMBL" id="QZCG01000019">
    <property type="protein sequence ID" value="RJE82156.1"/>
    <property type="molecule type" value="Genomic_DNA"/>
</dbReference>
<feature type="domain" description="AMP-dependent synthetase/ligase" evidence="3">
    <location>
        <begin position="54"/>
        <end position="427"/>
    </location>
</feature>
<dbReference type="PROSITE" id="PS00455">
    <property type="entry name" value="AMP_BINDING"/>
    <property type="match status" value="1"/>
</dbReference>
<name>A0A418SMG3_9RHOB</name>
<comment type="similarity">
    <text evidence="1">Belongs to the ATP-dependent AMP-binding enzyme family.</text>
</comment>
<dbReference type="AlphaFoldDB" id="A0A418SMG3"/>
<protein>
    <submittedName>
        <fullName evidence="5">Long-chain fatty acid--CoA ligase</fullName>
    </submittedName>
</protein>
<dbReference type="InterPro" id="IPR025110">
    <property type="entry name" value="AMP-bd_C"/>
</dbReference>
<dbReference type="SUPFAM" id="SSF56801">
    <property type="entry name" value="Acetyl-CoA synthetase-like"/>
    <property type="match status" value="1"/>
</dbReference>
<dbReference type="InterPro" id="IPR000873">
    <property type="entry name" value="AMP-dep_synth/lig_dom"/>
</dbReference>
<dbReference type="InterPro" id="IPR045851">
    <property type="entry name" value="AMP-bd_C_sf"/>
</dbReference>
<dbReference type="GO" id="GO:0031956">
    <property type="term" value="F:medium-chain fatty acid-CoA ligase activity"/>
    <property type="evidence" value="ECO:0007669"/>
    <property type="project" value="TreeGrafter"/>
</dbReference>
<sequence length="568" mass="62211">MTATASMSFEQAVHHVTTTNPMFHTTRVTVNGVSYKAFRNCPPSIPDLMRDCRERHGNDAAAYLAYQDECWTYDEFRRDVNRIAWSLREQLGVTKGTRVAIAMRNYPEFMISFLAISSLGAVVVNLNAWWTSQELDYALSDCEARVIFADGPRAARLEPLRKRHDLTIIGVRDGEQADAPCYSSMLRAAPDDAAVTAAIHPDDDFQIMYSSGSTGHPKGVVQTHRGAVTAIYTWVMQMSLKPLMFPAGPDAPPALPVSVLIVTPLFHTTACHTMFLYSLLAPATVTLMYKWDPYEAIRLIEARNVTRFLGVPTQSAELMEAVRETGAALPSLRYVGAGGAKRPAPQVAQLARAFPQADIGTGWGMTETNALGIGMFGDDYVKRPDAAGRLYPPVQEIRIVNDAGAELPPGSLGEITVRSLANMRCYLNQPAETARVLKDGWLSTGDIGVIDDEGFVTILDRKKHIIIRGGENISCLEVEGALHGHPDVIEACAFPVPDERLGEIVGIAIQLRPGAGMSLDAMSDYLGQHLARFKIPQKLWCQYEPLARGATDKTDRRAVRLVCLGAPA</sequence>
<dbReference type="GO" id="GO:0006631">
    <property type="term" value="P:fatty acid metabolic process"/>
    <property type="evidence" value="ECO:0007669"/>
    <property type="project" value="TreeGrafter"/>
</dbReference>
<keyword evidence="2 5" id="KW-0436">Ligase</keyword>
<dbReference type="Gene3D" id="3.30.300.30">
    <property type="match status" value="1"/>
</dbReference>
<organism evidence="5 6">
    <name type="scientific">Paracoccus onubensis</name>
    <dbReference type="NCBI Taxonomy" id="1675788"/>
    <lineage>
        <taxon>Bacteria</taxon>
        <taxon>Pseudomonadati</taxon>
        <taxon>Pseudomonadota</taxon>
        <taxon>Alphaproteobacteria</taxon>
        <taxon>Rhodobacterales</taxon>
        <taxon>Paracoccaceae</taxon>
        <taxon>Paracoccus</taxon>
    </lineage>
</organism>
<feature type="domain" description="AMP-binding enzyme C-terminal" evidence="4">
    <location>
        <begin position="477"/>
        <end position="540"/>
    </location>
</feature>
<evidence type="ECO:0000259" key="4">
    <source>
        <dbReference type="Pfam" id="PF13193"/>
    </source>
</evidence>
<evidence type="ECO:0000259" key="3">
    <source>
        <dbReference type="Pfam" id="PF00501"/>
    </source>
</evidence>
<dbReference type="Gene3D" id="3.40.50.12780">
    <property type="entry name" value="N-terminal domain of ligase-like"/>
    <property type="match status" value="1"/>
</dbReference>
<keyword evidence="6" id="KW-1185">Reference proteome</keyword>
<dbReference type="PANTHER" id="PTHR43201">
    <property type="entry name" value="ACYL-COA SYNTHETASE"/>
    <property type="match status" value="1"/>
</dbReference>
<evidence type="ECO:0000256" key="1">
    <source>
        <dbReference type="ARBA" id="ARBA00006432"/>
    </source>
</evidence>
<proteinExistence type="inferred from homology"/>
<evidence type="ECO:0000313" key="5">
    <source>
        <dbReference type="EMBL" id="RJE82156.1"/>
    </source>
</evidence>
<comment type="caution">
    <text evidence="5">The sequence shown here is derived from an EMBL/GenBank/DDBJ whole genome shotgun (WGS) entry which is preliminary data.</text>
</comment>
<dbReference type="Pfam" id="PF00501">
    <property type="entry name" value="AMP-binding"/>
    <property type="match status" value="1"/>
</dbReference>